<protein>
    <submittedName>
        <fullName evidence="1">Uncharacterized protein</fullName>
    </submittedName>
</protein>
<dbReference type="InterPro" id="IPR011009">
    <property type="entry name" value="Kinase-like_dom_sf"/>
</dbReference>
<evidence type="ECO:0000313" key="2">
    <source>
        <dbReference type="Proteomes" id="UP001054889"/>
    </source>
</evidence>
<dbReference type="EMBL" id="BQKI01000096">
    <property type="protein sequence ID" value="GJN38431.1"/>
    <property type="molecule type" value="Genomic_DNA"/>
</dbReference>
<proteinExistence type="predicted"/>
<dbReference type="SUPFAM" id="SSF56112">
    <property type="entry name" value="Protein kinase-like (PK-like)"/>
    <property type="match status" value="1"/>
</dbReference>
<comment type="caution">
    <text evidence="1">The sequence shown here is derived from an EMBL/GenBank/DDBJ whole genome shotgun (WGS) entry which is preliminary data.</text>
</comment>
<sequence length="367" mass="43497">MLLMKEPNELIRYAKQGIYEDGKAIGVKLPSDDWIKLTDKEFEAEALKLINIQHQNIVKCVGYSTTKTQNQTSEIDKGRFVITETSARALCFEYHKNIRLDRLIQERFYIVDWEMRYRIIKGICEGLRYFQEEWAADIYMVDLEPSRIFVDESMVARIDVQRWRCSALAWIITANALHVQTLERRALDEATAQQLNARQFTDDSVDHARHAYDYFDYGRRERVNDDYLEYSRRGHYEDYHEVGRRSHYGDDPYNYGRRGHHGDDFRDWGHRGGHDDDRRHRMPKLNFLHFDGETDPLTWITKCESYFRAMCTMDEEKVWLAALHLNGVAAEWYYALERDHGVVSWPCFVALVNLRFSPPSAPMDWPN</sequence>
<dbReference type="Proteomes" id="UP001054889">
    <property type="component" value="Unassembled WGS sequence"/>
</dbReference>
<dbReference type="Gene3D" id="1.10.510.10">
    <property type="entry name" value="Transferase(Phosphotransferase) domain 1"/>
    <property type="match status" value="1"/>
</dbReference>
<dbReference type="PANTHER" id="PTHR45707:SF76">
    <property type="entry name" value="PROTEIN KINASE DOMAIN-CONTAINING PROTEIN"/>
    <property type="match status" value="1"/>
</dbReference>
<reference evidence="1" key="2">
    <citation type="submission" date="2021-12" db="EMBL/GenBank/DDBJ databases">
        <title>Resequencing data analysis of finger millet.</title>
        <authorList>
            <person name="Hatakeyama M."/>
            <person name="Aluri S."/>
            <person name="Balachadran M.T."/>
            <person name="Sivarajan S.R."/>
            <person name="Poveda L."/>
            <person name="Shimizu-Inatsugi R."/>
            <person name="Schlapbach R."/>
            <person name="Sreeman S.M."/>
            <person name="Shimizu K.K."/>
        </authorList>
    </citation>
    <scope>NUCLEOTIDE SEQUENCE</scope>
</reference>
<gene>
    <name evidence="1" type="primary">gb27469</name>
    <name evidence="1" type="ORF">PR202_gb27469</name>
</gene>
<evidence type="ECO:0000313" key="1">
    <source>
        <dbReference type="EMBL" id="GJN38431.1"/>
    </source>
</evidence>
<name>A0AAV5FW48_ELECO</name>
<accession>A0AAV5FW48</accession>
<keyword evidence="2" id="KW-1185">Reference proteome</keyword>
<organism evidence="1 2">
    <name type="scientific">Eleusine coracana subsp. coracana</name>
    <dbReference type="NCBI Taxonomy" id="191504"/>
    <lineage>
        <taxon>Eukaryota</taxon>
        <taxon>Viridiplantae</taxon>
        <taxon>Streptophyta</taxon>
        <taxon>Embryophyta</taxon>
        <taxon>Tracheophyta</taxon>
        <taxon>Spermatophyta</taxon>
        <taxon>Magnoliopsida</taxon>
        <taxon>Liliopsida</taxon>
        <taxon>Poales</taxon>
        <taxon>Poaceae</taxon>
        <taxon>PACMAD clade</taxon>
        <taxon>Chloridoideae</taxon>
        <taxon>Cynodonteae</taxon>
        <taxon>Eleusininae</taxon>
        <taxon>Eleusine</taxon>
    </lineage>
</organism>
<dbReference type="PANTHER" id="PTHR45707">
    <property type="entry name" value="C2 CALCIUM/LIPID-BINDING PLANT PHOSPHORIBOSYLTRANSFERASE FAMILY PROTEIN"/>
    <property type="match status" value="1"/>
</dbReference>
<reference evidence="1" key="1">
    <citation type="journal article" date="2018" name="DNA Res.">
        <title>Multiple hybrid de novo genome assembly of finger millet, an orphan allotetraploid crop.</title>
        <authorList>
            <person name="Hatakeyama M."/>
            <person name="Aluri S."/>
            <person name="Balachadran M.T."/>
            <person name="Sivarajan S.R."/>
            <person name="Patrignani A."/>
            <person name="Gruter S."/>
            <person name="Poveda L."/>
            <person name="Shimizu-Inatsugi R."/>
            <person name="Baeten J."/>
            <person name="Francoijs K.J."/>
            <person name="Nataraja K.N."/>
            <person name="Reddy Y.A.N."/>
            <person name="Phadnis S."/>
            <person name="Ravikumar R.L."/>
            <person name="Schlapbach R."/>
            <person name="Sreeman S.M."/>
            <person name="Shimizu K.K."/>
        </authorList>
    </citation>
    <scope>NUCLEOTIDE SEQUENCE</scope>
</reference>
<dbReference type="AlphaFoldDB" id="A0AAV5FW48"/>